<dbReference type="EMBL" id="MU005575">
    <property type="protein sequence ID" value="KAF2687158.1"/>
    <property type="molecule type" value="Genomic_DNA"/>
</dbReference>
<keyword evidence="2" id="KW-1133">Transmembrane helix</keyword>
<feature type="transmembrane region" description="Helical" evidence="2">
    <location>
        <begin position="85"/>
        <end position="106"/>
    </location>
</feature>
<accession>A0A6G1J9R0</accession>
<feature type="compositionally biased region" description="Low complexity" evidence="1">
    <location>
        <begin position="43"/>
        <end position="61"/>
    </location>
</feature>
<feature type="region of interest" description="Disordered" evidence="1">
    <location>
        <begin position="42"/>
        <end position="67"/>
    </location>
</feature>
<proteinExistence type="predicted"/>
<reference evidence="3" key="1">
    <citation type="journal article" date="2020" name="Stud. Mycol.">
        <title>101 Dothideomycetes genomes: a test case for predicting lifestyles and emergence of pathogens.</title>
        <authorList>
            <person name="Haridas S."/>
            <person name="Albert R."/>
            <person name="Binder M."/>
            <person name="Bloem J."/>
            <person name="Labutti K."/>
            <person name="Salamov A."/>
            <person name="Andreopoulos B."/>
            <person name="Baker S."/>
            <person name="Barry K."/>
            <person name="Bills G."/>
            <person name="Bluhm B."/>
            <person name="Cannon C."/>
            <person name="Castanera R."/>
            <person name="Culley D."/>
            <person name="Daum C."/>
            <person name="Ezra D."/>
            <person name="Gonzalez J."/>
            <person name="Henrissat B."/>
            <person name="Kuo A."/>
            <person name="Liang C."/>
            <person name="Lipzen A."/>
            <person name="Lutzoni F."/>
            <person name="Magnuson J."/>
            <person name="Mondo S."/>
            <person name="Nolan M."/>
            <person name="Ohm R."/>
            <person name="Pangilinan J."/>
            <person name="Park H.-J."/>
            <person name="Ramirez L."/>
            <person name="Alfaro M."/>
            <person name="Sun H."/>
            <person name="Tritt A."/>
            <person name="Yoshinaga Y."/>
            <person name="Zwiers L.-H."/>
            <person name="Turgeon B."/>
            <person name="Goodwin S."/>
            <person name="Spatafora J."/>
            <person name="Crous P."/>
            <person name="Grigoriev I."/>
        </authorList>
    </citation>
    <scope>NUCLEOTIDE SEQUENCE</scope>
    <source>
        <strain evidence="3">CBS 122367</strain>
    </source>
</reference>
<keyword evidence="4" id="KW-1185">Reference proteome</keyword>
<protein>
    <submittedName>
        <fullName evidence="3">Uncharacterized protein</fullName>
    </submittedName>
</protein>
<evidence type="ECO:0000313" key="4">
    <source>
        <dbReference type="Proteomes" id="UP000799291"/>
    </source>
</evidence>
<dbReference type="AlphaFoldDB" id="A0A6G1J9R0"/>
<evidence type="ECO:0000256" key="2">
    <source>
        <dbReference type="SAM" id="Phobius"/>
    </source>
</evidence>
<evidence type="ECO:0000256" key="1">
    <source>
        <dbReference type="SAM" id="MobiDB-lite"/>
    </source>
</evidence>
<dbReference type="OrthoDB" id="10599601at2759"/>
<gene>
    <name evidence="3" type="ORF">K458DRAFT_401738</name>
</gene>
<dbReference type="Proteomes" id="UP000799291">
    <property type="component" value="Unassembled WGS sequence"/>
</dbReference>
<evidence type="ECO:0000313" key="3">
    <source>
        <dbReference type="EMBL" id="KAF2687158.1"/>
    </source>
</evidence>
<keyword evidence="2" id="KW-0472">Membrane</keyword>
<keyword evidence="2" id="KW-0812">Transmembrane</keyword>
<name>A0A6G1J9R0_9PLEO</name>
<organism evidence="3 4">
    <name type="scientific">Lentithecium fluviatile CBS 122367</name>
    <dbReference type="NCBI Taxonomy" id="1168545"/>
    <lineage>
        <taxon>Eukaryota</taxon>
        <taxon>Fungi</taxon>
        <taxon>Dikarya</taxon>
        <taxon>Ascomycota</taxon>
        <taxon>Pezizomycotina</taxon>
        <taxon>Dothideomycetes</taxon>
        <taxon>Pleosporomycetidae</taxon>
        <taxon>Pleosporales</taxon>
        <taxon>Massarineae</taxon>
        <taxon>Lentitheciaceae</taxon>
        <taxon>Lentithecium</taxon>
    </lineage>
</organism>
<sequence length="151" mass="16353">MEYPDFPCEMRTGAACYSTPQNGIVVYLDTRTSVARTRTSDKASSFTTTVPSSSSMTAVSTLNPPNPISSQLQDHEDGLGRSDRIALGVGVPSAVVAVLTVGYGIWRCCGRGRERSQVESAHQLRPTTRTQDRSAIFNLEDDLSAKLLLLD</sequence>